<keyword evidence="7" id="KW-1133">Transmembrane helix</keyword>
<comment type="subcellular location">
    <subcellularLocation>
        <location evidence="1">Membrane</location>
    </subcellularLocation>
</comment>
<comment type="caution">
    <text evidence="9">The sequence shown here is derived from an EMBL/GenBank/DDBJ whole genome shotgun (WGS) entry which is preliminary data.</text>
</comment>
<evidence type="ECO:0000256" key="1">
    <source>
        <dbReference type="ARBA" id="ARBA00004370"/>
    </source>
</evidence>
<dbReference type="PANTHER" id="PTHR33209:SF1">
    <property type="entry name" value="PEPTIDASE S49 DOMAIN-CONTAINING PROTEIN"/>
    <property type="match status" value="1"/>
</dbReference>
<dbReference type="GO" id="GO:0016020">
    <property type="term" value="C:membrane"/>
    <property type="evidence" value="ECO:0007669"/>
    <property type="project" value="UniProtKB-SubCell"/>
</dbReference>
<feature type="transmembrane region" description="Helical" evidence="7">
    <location>
        <begin position="39"/>
        <end position="61"/>
    </location>
</feature>
<evidence type="ECO:0000256" key="2">
    <source>
        <dbReference type="ARBA" id="ARBA00008683"/>
    </source>
</evidence>
<dbReference type="InterPro" id="IPR047217">
    <property type="entry name" value="S49_SppA_67K_type_N"/>
</dbReference>
<dbReference type="CDD" id="cd07018">
    <property type="entry name" value="S49_SppA_67K_type"/>
    <property type="match status" value="1"/>
</dbReference>
<evidence type="ECO:0000256" key="3">
    <source>
        <dbReference type="ARBA" id="ARBA00022670"/>
    </source>
</evidence>
<comment type="similarity">
    <text evidence="2">Belongs to the peptidase S49 family.</text>
</comment>
<keyword evidence="7" id="KW-0812">Transmembrane</keyword>
<evidence type="ECO:0000256" key="5">
    <source>
        <dbReference type="ARBA" id="ARBA00022825"/>
    </source>
</evidence>
<evidence type="ECO:0000256" key="6">
    <source>
        <dbReference type="ARBA" id="ARBA00023136"/>
    </source>
</evidence>
<keyword evidence="3" id="KW-0645">Protease</keyword>
<dbReference type="InterPro" id="IPR004635">
    <property type="entry name" value="Pept_S49_SppA"/>
</dbReference>
<dbReference type="GO" id="GO:0008236">
    <property type="term" value="F:serine-type peptidase activity"/>
    <property type="evidence" value="ECO:0007669"/>
    <property type="project" value="UniProtKB-KW"/>
</dbReference>
<dbReference type="Proteomes" id="UP000249557">
    <property type="component" value="Unassembled WGS sequence"/>
</dbReference>
<proteinExistence type="inferred from homology"/>
<gene>
    <name evidence="9" type="primary">sppA</name>
    <name evidence="9" type="ORF">DI626_11075</name>
</gene>
<reference evidence="9 10" key="1">
    <citation type="submission" date="2017-08" db="EMBL/GenBank/DDBJ databases">
        <title>Infants hospitalized years apart are colonized by the same room-sourced microbial strains.</title>
        <authorList>
            <person name="Brooks B."/>
            <person name="Olm M.R."/>
            <person name="Firek B.A."/>
            <person name="Baker R."/>
            <person name="Thomas B.C."/>
            <person name="Morowitz M.J."/>
            <person name="Banfield J.F."/>
        </authorList>
    </citation>
    <scope>NUCLEOTIDE SEQUENCE [LARGE SCALE GENOMIC DNA]</scope>
    <source>
        <strain evidence="9">S2_018_000_R2_104</strain>
    </source>
</reference>
<accession>A0A2W4ZGY4</accession>
<dbReference type="InterPro" id="IPR029045">
    <property type="entry name" value="ClpP/crotonase-like_dom_sf"/>
</dbReference>
<dbReference type="CDD" id="cd07023">
    <property type="entry name" value="S49_Sppa_N_C"/>
    <property type="match status" value="1"/>
</dbReference>
<protein>
    <submittedName>
        <fullName evidence="9">Signal peptide peptidase SppA</fullName>
    </submittedName>
</protein>
<evidence type="ECO:0000313" key="10">
    <source>
        <dbReference type="Proteomes" id="UP000249557"/>
    </source>
</evidence>
<keyword evidence="5" id="KW-0720">Serine protease</keyword>
<dbReference type="SUPFAM" id="SSF52096">
    <property type="entry name" value="ClpP/crotonase"/>
    <property type="match status" value="2"/>
</dbReference>
<dbReference type="InterPro" id="IPR002142">
    <property type="entry name" value="Peptidase_S49"/>
</dbReference>
<dbReference type="EMBL" id="QFNK01000316">
    <property type="protein sequence ID" value="PZO80906.1"/>
    <property type="molecule type" value="Genomic_DNA"/>
</dbReference>
<evidence type="ECO:0000256" key="4">
    <source>
        <dbReference type="ARBA" id="ARBA00022801"/>
    </source>
</evidence>
<name>A0A2W4ZGY4_9BACT</name>
<keyword evidence="4" id="KW-0378">Hydrolase</keyword>
<dbReference type="Gene3D" id="3.90.226.10">
    <property type="entry name" value="2-enoyl-CoA Hydratase, Chain A, domain 1"/>
    <property type="match status" value="2"/>
</dbReference>
<evidence type="ECO:0000259" key="8">
    <source>
        <dbReference type="Pfam" id="PF01343"/>
    </source>
</evidence>
<sequence length="538" mass="57826">MSRRFGSFFYQTKSRHADAAVVRKRSGVLPFIGGFIRKACLFIGAIVLFAIVMGIIAGAFFGGASSSDLPKKMVLVLNITDPIGETETIRSMADPFAPAGLTAPYVIEALDRAAKDSRVQGVLVSLDAGGMQLTHIQELRAAVKRFRLSGKFAHIYSASFADLGSGTGAYYFASAFDKIWMQPVGMVSLTGLSIEMPFAKEALGKLGARAEFLQREDYKSAMESFTRDSMSPENREMMTSILADFSDQIFKDIAVDRGLTNDALKAVMDKGLLTGDDALTANLVTNLDYADALLDSVQGDKKGTKSEVPLVALEDYADAVAKPVSIHAANVALVRVSGEIVPGDDAEPGYATSDYIAEGIREAAENEAIKVILVRIDSPGGSPTASETIRRAIVKAKAEGKKVIVSMGPVAASGGYWVAVDADRIYAMPSTLTGSIGVLMGKFELSGLWEKLGVHWDTISEGENAQIWSMNKPLSESERAALENAIDNTYDSFLTRVAEGRKMKKEEVREIARGRAWTGLQAKERGLVDEIGGMDAAL</sequence>
<dbReference type="PANTHER" id="PTHR33209">
    <property type="entry name" value="PROTEASE 4"/>
    <property type="match status" value="1"/>
</dbReference>
<dbReference type="NCBIfam" id="TIGR00706">
    <property type="entry name" value="SppA_dom"/>
    <property type="match status" value="1"/>
</dbReference>
<feature type="non-terminal residue" evidence="9">
    <location>
        <position position="538"/>
    </location>
</feature>
<dbReference type="InterPro" id="IPR004634">
    <property type="entry name" value="Pept_S49_pIV"/>
</dbReference>
<feature type="domain" description="Peptidase S49" evidence="8">
    <location>
        <begin position="396"/>
        <end position="537"/>
    </location>
</feature>
<evidence type="ECO:0000256" key="7">
    <source>
        <dbReference type="SAM" id="Phobius"/>
    </source>
</evidence>
<organism evidence="9 10">
    <name type="scientific">Micavibrio aeruginosavorus</name>
    <dbReference type="NCBI Taxonomy" id="349221"/>
    <lineage>
        <taxon>Bacteria</taxon>
        <taxon>Pseudomonadati</taxon>
        <taxon>Bdellovibrionota</taxon>
        <taxon>Bdellovibrionia</taxon>
        <taxon>Bdellovibrionales</taxon>
        <taxon>Pseudobdellovibrionaceae</taxon>
        <taxon>Micavibrio</taxon>
    </lineage>
</organism>
<dbReference type="GO" id="GO:0006465">
    <property type="term" value="P:signal peptide processing"/>
    <property type="evidence" value="ECO:0007669"/>
    <property type="project" value="InterPro"/>
</dbReference>
<dbReference type="Gene3D" id="6.20.330.10">
    <property type="match status" value="2"/>
</dbReference>
<dbReference type="NCBIfam" id="TIGR00705">
    <property type="entry name" value="SppA_67K"/>
    <property type="match status" value="1"/>
</dbReference>
<dbReference type="Pfam" id="PF01343">
    <property type="entry name" value="Peptidase_S49"/>
    <property type="match status" value="2"/>
</dbReference>
<keyword evidence="6 7" id="KW-0472">Membrane</keyword>
<evidence type="ECO:0000313" key="9">
    <source>
        <dbReference type="EMBL" id="PZO80906.1"/>
    </source>
</evidence>
<dbReference type="InterPro" id="IPR047272">
    <property type="entry name" value="S49_SppA_C"/>
</dbReference>
<feature type="domain" description="Peptidase S49" evidence="8">
    <location>
        <begin position="165"/>
        <end position="299"/>
    </location>
</feature>
<dbReference type="AlphaFoldDB" id="A0A2W4ZGY4"/>